<evidence type="ECO:0000313" key="4">
    <source>
        <dbReference type="Proteomes" id="UP001235513"/>
    </source>
</evidence>
<gene>
    <name evidence="3" type="ORF">J2T04_002191</name>
</gene>
<dbReference type="SUPFAM" id="SSF52058">
    <property type="entry name" value="L domain-like"/>
    <property type="match status" value="1"/>
</dbReference>
<dbReference type="InterPro" id="IPR052574">
    <property type="entry name" value="CDIRP"/>
</dbReference>
<name>A0ABT9SLK1_9FLAO</name>
<protein>
    <submittedName>
        <fullName evidence="3">Leucine-rich repeat (LRR) protein</fullName>
    </submittedName>
</protein>
<keyword evidence="2" id="KW-0677">Repeat</keyword>
<organism evidence="3 4">
    <name type="scientific">Chryseobacterium lathyri</name>
    <dbReference type="NCBI Taxonomy" id="395933"/>
    <lineage>
        <taxon>Bacteria</taxon>
        <taxon>Pseudomonadati</taxon>
        <taxon>Bacteroidota</taxon>
        <taxon>Flavobacteriia</taxon>
        <taxon>Flavobacteriales</taxon>
        <taxon>Weeksellaceae</taxon>
        <taxon>Chryseobacterium group</taxon>
        <taxon>Chryseobacterium</taxon>
    </lineage>
</organism>
<dbReference type="PANTHER" id="PTHR47566:SF1">
    <property type="entry name" value="PROTEIN NUD1"/>
    <property type="match status" value="1"/>
</dbReference>
<evidence type="ECO:0000313" key="3">
    <source>
        <dbReference type="EMBL" id="MDP9960307.1"/>
    </source>
</evidence>
<proteinExistence type="predicted"/>
<evidence type="ECO:0000256" key="2">
    <source>
        <dbReference type="ARBA" id="ARBA00022737"/>
    </source>
</evidence>
<dbReference type="RefSeq" id="WP_306843519.1">
    <property type="nucleotide sequence ID" value="NZ_JAUSRL010000003.1"/>
</dbReference>
<accession>A0ABT9SLK1</accession>
<keyword evidence="1" id="KW-0433">Leucine-rich repeat</keyword>
<evidence type="ECO:0000256" key="1">
    <source>
        <dbReference type="ARBA" id="ARBA00022614"/>
    </source>
</evidence>
<dbReference type="InterPro" id="IPR032675">
    <property type="entry name" value="LRR_dom_sf"/>
</dbReference>
<dbReference type="EMBL" id="JAUSRL010000003">
    <property type="protein sequence ID" value="MDP9960307.1"/>
    <property type="molecule type" value="Genomic_DNA"/>
</dbReference>
<reference evidence="3 4" key="1">
    <citation type="submission" date="2023-07" db="EMBL/GenBank/DDBJ databases">
        <title>Sorghum-associated microbial communities from plants grown in Nebraska, USA.</title>
        <authorList>
            <person name="Schachtman D."/>
        </authorList>
    </citation>
    <scope>NUCLEOTIDE SEQUENCE [LARGE SCALE GENOMIC DNA]</scope>
    <source>
        <strain evidence="3 4">CC351</strain>
    </source>
</reference>
<dbReference type="Gene3D" id="3.80.10.10">
    <property type="entry name" value="Ribonuclease Inhibitor"/>
    <property type="match status" value="1"/>
</dbReference>
<sequence>MKIKIFATFGLIISGFSLFCSQKLNFKDQNLEKAVLENFDLNKNGSLEKLESDMVTNLFLVQKGITSADDLLLFGNAKMIVLDDNTISNVSITGLPHLELFSCTGCKISSFRAEGLKNLGSLYLDNNLLESISLKETPRIDQLTLSLNQLKTIDTAPLKNLRKLNIEHNKIRKLDISGNPGLQTLNVGENMMKESDIKKGMKTDITIFGAEQ</sequence>
<comment type="caution">
    <text evidence="3">The sequence shown here is derived from an EMBL/GenBank/DDBJ whole genome shotgun (WGS) entry which is preliminary data.</text>
</comment>
<dbReference type="Proteomes" id="UP001235513">
    <property type="component" value="Unassembled WGS sequence"/>
</dbReference>
<keyword evidence="4" id="KW-1185">Reference proteome</keyword>
<dbReference type="PANTHER" id="PTHR47566">
    <property type="match status" value="1"/>
</dbReference>